<sequence length="264" mass="29570">MKRFCPLASGSKGNSLYISNGETQLLIDVGISFKALSEKLGEIDVDMGEIDAILVTHEHGDHIRGVERTAQKLDIPIFANSETAKATLKEMKSRPRFKIFSTGESFEYGGMEIHPFSIQHDTLDPVAFTIEMEGTKFGICADLGFVTTLVKARLVECDYLYLEANHEPSMVYACNRPPVYKQRVLGRQGHLSNDACAELLQEIDHPGLKHVYLAHLSSECNNPELALKKVREKVERELSLSIAYQEKISHLIEESLGHHKQCQS</sequence>
<organism evidence="2 3">
    <name type="scientific">Candidatus Neptunichlamydia vexilliferae</name>
    <dbReference type="NCBI Taxonomy" id="1651774"/>
    <lineage>
        <taxon>Bacteria</taxon>
        <taxon>Pseudomonadati</taxon>
        <taxon>Chlamydiota</taxon>
        <taxon>Chlamydiia</taxon>
        <taxon>Parachlamydiales</taxon>
        <taxon>Simkaniaceae</taxon>
        <taxon>Candidatus Neptunichlamydia</taxon>
    </lineage>
</organism>
<dbReference type="Proteomes" id="UP001194714">
    <property type="component" value="Unassembled WGS sequence"/>
</dbReference>
<dbReference type="SUPFAM" id="SSF56281">
    <property type="entry name" value="Metallo-hydrolase/oxidoreductase"/>
    <property type="match status" value="1"/>
</dbReference>
<protein>
    <submittedName>
        <fullName evidence="2">Metallo-hydrolase YycJ</fullName>
        <ecNumber evidence="2">3.-.-.-</ecNumber>
    </submittedName>
</protein>
<gene>
    <name evidence="2" type="ORF">NEPTK9_001423</name>
</gene>
<dbReference type="InterPro" id="IPR036866">
    <property type="entry name" value="RibonucZ/Hydroxyglut_hydro"/>
</dbReference>
<dbReference type="EC" id="3.-.-.-" evidence="2"/>
<dbReference type="GO" id="GO:0016787">
    <property type="term" value="F:hydrolase activity"/>
    <property type="evidence" value="ECO:0007669"/>
    <property type="project" value="UniProtKB-KW"/>
</dbReference>
<proteinExistence type="predicted"/>
<evidence type="ECO:0000313" key="3">
    <source>
        <dbReference type="Proteomes" id="UP001194714"/>
    </source>
</evidence>
<evidence type="ECO:0000313" key="2">
    <source>
        <dbReference type="EMBL" id="MBF5059900.1"/>
    </source>
</evidence>
<dbReference type="Gene3D" id="3.60.15.10">
    <property type="entry name" value="Ribonuclease Z/Hydroxyacylglutathione hydrolase-like"/>
    <property type="match status" value="1"/>
</dbReference>
<evidence type="ECO:0000259" key="1">
    <source>
        <dbReference type="SMART" id="SM00849"/>
    </source>
</evidence>
<dbReference type="InterPro" id="IPR052533">
    <property type="entry name" value="WalJ/YycJ-like"/>
</dbReference>
<dbReference type="InterPro" id="IPR001279">
    <property type="entry name" value="Metallo-B-lactamas"/>
</dbReference>
<accession>A0ABS0B0I2</accession>
<reference evidence="2 3" key="1">
    <citation type="submission" date="2020-01" db="EMBL/GenBank/DDBJ databases">
        <title>Draft genome sequence of Cand. Neptunochlamydia vexilliferae K9.</title>
        <authorList>
            <person name="Schulz F."/>
            <person name="Koestlbacher S."/>
            <person name="Wascher F."/>
            <person name="Pizzetti I."/>
            <person name="Horn M."/>
        </authorList>
    </citation>
    <scope>NUCLEOTIDE SEQUENCE [LARGE SCALE GENOMIC DNA]</scope>
    <source>
        <strain evidence="2 3">K9</strain>
    </source>
</reference>
<dbReference type="PANTHER" id="PTHR47619">
    <property type="entry name" value="METALLO-HYDROLASE YYCJ-RELATED"/>
    <property type="match status" value="1"/>
</dbReference>
<feature type="domain" description="Metallo-beta-lactamase" evidence="1">
    <location>
        <begin position="12"/>
        <end position="190"/>
    </location>
</feature>
<dbReference type="SMART" id="SM00849">
    <property type="entry name" value="Lactamase_B"/>
    <property type="match status" value="1"/>
</dbReference>
<dbReference type="RefSeq" id="WP_194848217.1">
    <property type="nucleotide sequence ID" value="NZ_JAAEJV010000049.1"/>
</dbReference>
<keyword evidence="3" id="KW-1185">Reference proteome</keyword>
<keyword evidence="2" id="KW-0378">Hydrolase</keyword>
<comment type="caution">
    <text evidence="2">The sequence shown here is derived from an EMBL/GenBank/DDBJ whole genome shotgun (WGS) entry which is preliminary data.</text>
</comment>
<dbReference type="Pfam" id="PF12706">
    <property type="entry name" value="Lactamase_B_2"/>
    <property type="match status" value="1"/>
</dbReference>
<dbReference type="EMBL" id="JAAEJV010000049">
    <property type="protein sequence ID" value="MBF5059900.1"/>
    <property type="molecule type" value="Genomic_DNA"/>
</dbReference>
<dbReference type="PANTHER" id="PTHR47619:SF1">
    <property type="entry name" value="EXODEOXYRIBONUCLEASE WALJ"/>
    <property type="match status" value="1"/>
</dbReference>
<name>A0ABS0B0I2_9BACT</name>